<dbReference type="InterPro" id="IPR019734">
    <property type="entry name" value="TPR_rpt"/>
</dbReference>
<dbReference type="RefSeq" id="WP_351978990.1">
    <property type="nucleotide sequence ID" value="NZ_JBEPBX010000049.1"/>
</dbReference>
<dbReference type="InterPro" id="IPR042197">
    <property type="entry name" value="Apaf_helical"/>
</dbReference>
<reference evidence="1 2" key="1">
    <citation type="submission" date="2024-06" db="EMBL/GenBank/DDBJ databases">
        <title>The Natural Products Discovery Center: Release of the First 8490 Sequenced Strains for Exploring Actinobacteria Biosynthetic Diversity.</title>
        <authorList>
            <person name="Kalkreuter E."/>
            <person name="Kautsar S.A."/>
            <person name="Yang D."/>
            <person name="Bader C.D."/>
            <person name="Teijaro C.N."/>
            <person name="Fluegel L."/>
            <person name="Davis C.M."/>
            <person name="Simpson J.R."/>
            <person name="Lauterbach L."/>
            <person name="Steele A.D."/>
            <person name="Gui C."/>
            <person name="Meng S."/>
            <person name="Li G."/>
            <person name="Viehrig K."/>
            <person name="Ye F."/>
            <person name="Su P."/>
            <person name="Kiefer A.F."/>
            <person name="Nichols A."/>
            <person name="Cepeda A.J."/>
            <person name="Yan W."/>
            <person name="Fan B."/>
            <person name="Jiang Y."/>
            <person name="Adhikari A."/>
            <person name="Zheng C.-J."/>
            <person name="Schuster L."/>
            <person name="Cowan T.M."/>
            <person name="Smanski M.J."/>
            <person name="Chevrette M.G."/>
            <person name="De Carvalho L.P.S."/>
            <person name="Shen B."/>
        </authorList>
    </citation>
    <scope>NUCLEOTIDE SEQUENCE [LARGE SCALE GENOMIC DNA]</scope>
    <source>
        <strain evidence="1 2">NPDC000837</strain>
    </source>
</reference>
<dbReference type="Pfam" id="PF13424">
    <property type="entry name" value="TPR_12"/>
    <property type="match status" value="4"/>
</dbReference>
<dbReference type="InterPro" id="IPR011990">
    <property type="entry name" value="TPR-like_helical_dom_sf"/>
</dbReference>
<dbReference type="InterPro" id="IPR027417">
    <property type="entry name" value="P-loop_NTPase"/>
</dbReference>
<accession>A0ABV1V4U4</accession>
<evidence type="ECO:0000313" key="1">
    <source>
        <dbReference type="EMBL" id="MER6618028.1"/>
    </source>
</evidence>
<proteinExistence type="predicted"/>
<organism evidence="1 2">
    <name type="scientific">Streptomyces xantholiticus</name>
    <dbReference type="NCBI Taxonomy" id="68285"/>
    <lineage>
        <taxon>Bacteria</taxon>
        <taxon>Bacillati</taxon>
        <taxon>Actinomycetota</taxon>
        <taxon>Actinomycetes</taxon>
        <taxon>Kitasatosporales</taxon>
        <taxon>Streptomycetaceae</taxon>
        <taxon>Streptomyces</taxon>
    </lineage>
</organism>
<dbReference type="Gene3D" id="3.40.50.300">
    <property type="entry name" value="P-loop containing nucleotide triphosphate hydrolases"/>
    <property type="match status" value="1"/>
</dbReference>
<dbReference type="PANTHER" id="PTHR10098">
    <property type="entry name" value="RAPSYN-RELATED"/>
    <property type="match status" value="1"/>
</dbReference>
<comment type="caution">
    <text evidence="1">The sequence shown here is derived from an EMBL/GenBank/DDBJ whole genome shotgun (WGS) entry which is preliminary data.</text>
</comment>
<dbReference type="PRINTS" id="PR00364">
    <property type="entry name" value="DISEASERSIST"/>
</dbReference>
<dbReference type="SUPFAM" id="SSF52540">
    <property type="entry name" value="P-loop containing nucleoside triphosphate hydrolases"/>
    <property type="match status" value="1"/>
</dbReference>
<dbReference type="EMBL" id="JBEPBX010000049">
    <property type="protein sequence ID" value="MER6618028.1"/>
    <property type="molecule type" value="Genomic_DNA"/>
</dbReference>
<protein>
    <submittedName>
        <fullName evidence="1">Tetratricopeptide repeat protein</fullName>
    </submittedName>
</protein>
<evidence type="ECO:0000313" key="2">
    <source>
        <dbReference type="Proteomes" id="UP001445472"/>
    </source>
</evidence>
<keyword evidence="2" id="KW-1185">Reference proteome</keyword>
<dbReference type="SUPFAM" id="SSF48452">
    <property type="entry name" value="TPR-like"/>
    <property type="match status" value="3"/>
</dbReference>
<dbReference type="Proteomes" id="UP001445472">
    <property type="component" value="Unassembled WGS sequence"/>
</dbReference>
<dbReference type="Gene3D" id="1.10.8.430">
    <property type="entry name" value="Helical domain of apoptotic protease-activating factors"/>
    <property type="match status" value="1"/>
</dbReference>
<name>A0ABV1V4U4_9ACTN</name>
<gene>
    <name evidence="1" type="ORF">ABT276_32935</name>
</gene>
<dbReference type="Gene3D" id="1.25.40.10">
    <property type="entry name" value="Tetratricopeptide repeat domain"/>
    <property type="match status" value="4"/>
</dbReference>
<sequence length="990" mass="106171">MAGKGGPDFRVVNSISGSGVYLGPVIQGRDVTVQLPPRITPAMAGLPELSAAFTGRDEHLKTLLAHLAPGGRGGQQAVLVTAVSGLAGVGKTELAAQTTARALEQPDWFTGGVLFIDLHGYDPVRCLSPEQALDGLLRALAVPGDHIPAGLQGRQRLYRSILAAYAEEGQRVLVVADNASTAGQARPLLPTDGVNAALVTSRHTLDIGACLYDLDVLEKRHAIEMLDRALRHARGRDDTRISDDPEAAARIARLCAGLPLALSIAAALLADDPTRTRTAASLGRSLEAEHTRLRRLRREDRAVRAAFDLSYRQLDQQHARFFRLLPLNPGPDVSTEAAAQLAGIEELDAEEILESLARAHLLGPARTWGRWRMHDLVRLYADEHGRHQADADRREAALARLFTHYQDTATAADAHVNSLAGSRSPRFRDRVHALQWLDAEHANLIATATTAPRRGHPQTTAILAFGLAAYLDRRRYFGDWITLTTTALAIVREAGDRLDGGPAYEGQALNNLGLALRQVRRFDEAIDAHTRAADIFRELDDRDSEGQALNNLGAALAEVRRFDEAIDAHARAADIHCETGDRHLEGTALANLSAVLAEVGRFDEAIDAHTRAAGIVRETGDRKREGMVLGNLGLVLHGVGRFDEAIDAHARAAGIFCETGDRHHEGLALNNLGAALAEVRRFDEAIDAHTRAAGIFCGTGDRHHEGTARDRLGLALADVRRFDEAIDAHTRAAGIFRETSARKREGIVLCNLGLVLQGVGRFDEAIDAHTRAVGIFRKFGDRNSEGMVLGNLGLALQGVGRFDEAIDAHTRAVGIFRETGHRDGEATALDNLGTALQGVGRFDEAIDAHTRAVGIFRKFGDRNREATALNNLGLALNGVGRSGEAAAAVEQAVGICRSQSGSEPDLARRLLVLALLRANATDEADLPGALAAAEEAVALLGGLAAGRPGAFSGLLRAALELLAVIREGLGHAEETQEVRGRITDLDPPEM</sequence>
<dbReference type="PANTHER" id="PTHR10098:SF108">
    <property type="entry name" value="TETRATRICOPEPTIDE REPEAT PROTEIN 28"/>
    <property type="match status" value="1"/>
</dbReference>
<dbReference type="SMART" id="SM00028">
    <property type="entry name" value="TPR"/>
    <property type="match status" value="10"/>
</dbReference>